<comment type="subcellular location">
    <subcellularLocation>
        <location evidence="1">Secreted</location>
    </subcellularLocation>
</comment>
<dbReference type="PANTHER" id="PTHR42776:SF11">
    <property type="entry name" value="DIPEPTIDYL-PEPTIDASE 5-RELATED"/>
    <property type="match status" value="1"/>
</dbReference>
<dbReference type="Pfam" id="PF00326">
    <property type="entry name" value="Peptidase_S9"/>
    <property type="match status" value="1"/>
</dbReference>
<feature type="chain" id="PRO_5001495690" description="Dipeptidyl-peptidase V" evidence="10">
    <location>
        <begin position="19"/>
        <end position="727"/>
    </location>
</feature>
<keyword evidence="13" id="KW-1185">Reference proteome</keyword>
<evidence type="ECO:0000313" key="13">
    <source>
        <dbReference type="Proteomes" id="UP000019804"/>
    </source>
</evidence>
<evidence type="ECO:0000256" key="7">
    <source>
        <dbReference type="ARBA" id="ARBA00022825"/>
    </source>
</evidence>
<dbReference type="OrthoDB" id="416344at2759"/>
<evidence type="ECO:0000256" key="9">
    <source>
        <dbReference type="ARBA" id="ARBA00032829"/>
    </source>
</evidence>
<proteinExistence type="inferred from homology"/>
<dbReference type="STRING" id="1388766.A0A017S4U8"/>
<sequence length="727" mass="80707">MGPLRWFSVLAAASTALAITPEQLISAPSRSEAIPNRSGDVALFSTSQYSFGTHESSSWWSLIDLKTGEINRLTNDSDVSEIVWLGDSSVLYINSTNANIPGGVELWVSDISDFKNGYKAASLPASFSGLKAVATGTGDIRFVAYAESYSNGTAYNEKLAITPRSSARIYDSIYVRHWDSYLTTKFNAVFSGTLKARNASSTNGKPRYVSGGPLRNLVSPIKNAESPYPPFGTSSDYNLSPDGKWVAFKSKAPDLPKANFTTSYIYLVPHDGSKKPVAINSPESAAKPKGIDGDSSNPVFSPESDKLAYFQMKDNDYESDRRTLYVYSIDSDSTIPSLATGWDRSPDTAKWTADGKTLLVTSEDKGRSRLFSFPEDSEDDFKSQNFTDGGAVTSYYQLPDSTWLVTGSTLWTSWNVYIASPEKGLIKTLASANEIDPELKGLSAADVGEFYYQGNWTDIQSFLVYPENFDKSKSYPLLFYIHGGPQGSWADSWSTRWNAKVFADQGYVVVAPNPTGSTGFGDALTDAIQNNWGGSPYDDLVKCWEYVRDNFDFIDTDHGVAAGASYGGFMINWIQGNDLGRRFKALVSHDGSFIADAKINTEELWFAQHENNGTYWDNRDNYRLWDPSSPERILQWDTPMLVIHSEHDYRLPVSEGVALFNVLQELGIPSRFLNFPDENHWVQDPENSIVWHQQVLGWLNRYSGVETRNAQAVSLDDTTIEVINYNP</sequence>
<dbReference type="EMBL" id="KK088442">
    <property type="protein sequence ID" value="EYE91644.1"/>
    <property type="molecule type" value="Genomic_DNA"/>
</dbReference>
<dbReference type="GO" id="GO:0005576">
    <property type="term" value="C:extracellular region"/>
    <property type="evidence" value="ECO:0007669"/>
    <property type="project" value="UniProtKB-SubCell"/>
</dbReference>
<evidence type="ECO:0000256" key="2">
    <source>
        <dbReference type="ARBA" id="ARBA00010040"/>
    </source>
</evidence>
<comment type="similarity">
    <text evidence="2">Belongs to the peptidase S9C family.</text>
</comment>
<accession>A0A017S4U8</accession>
<keyword evidence="3" id="KW-0964">Secreted</keyword>
<evidence type="ECO:0000259" key="11">
    <source>
        <dbReference type="Pfam" id="PF00326"/>
    </source>
</evidence>
<dbReference type="AlphaFoldDB" id="A0A017S4U8"/>
<evidence type="ECO:0000256" key="5">
    <source>
        <dbReference type="ARBA" id="ARBA00022729"/>
    </source>
</evidence>
<name>A0A017S4U8_ASPRC</name>
<feature type="signal peptide" evidence="10">
    <location>
        <begin position="1"/>
        <end position="18"/>
    </location>
</feature>
<keyword evidence="7" id="KW-0720">Serine protease</keyword>
<dbReference type="InterPro" id="IPR029058">
    <property type="entry name" value="AB_hydrolase_fold"/>
</dbReference>
<feature type="domain" description="Peptidase S9 prolyl oligopeptidase catalytic" evidence="11">
    <location>
        <begin position="493"/>
        <end position="704"/>
    </location>
</feature>
<dbReference type="RefSeq" id="XP_040635334.1">
    <property type="nucleotide sequence ID" value="XM_040782878.1"/>
</dbReference>
<evidence type="ECO:0000256" key="4">
    <source>
        <dbReference type="ARBA" id="ARBA00022670"/>
    </source>
</evidence>
<keyword evidence="4" id="KW-0645">Protease</keyword>
<dbReference type="SUPFAM" id="SSF69322">
    <property type="entry name" value="Tricorn protease domain 2"/>
    <property type="match status" value="1"/>
</dbReference>
<dbReference type="GeneID" id="63698002"/>
<dbReference type="GO" id="GO:0004252">
    <property type="term" value="F:serine-type endopeptidase activity"/>
    <property type="evidence" value="ECO:0007669"/>
    <property type="project" value="TreeGrafter"/>
</dbReference>
<organism evidence="12 13">
    <name type="scientific">Aspergillus ruber (strain CBS 135680)</name>
    <dbReference type="NCBI Taxonomy" id="1388766"/>
    <lineage>
        <taxon>Eukaryota</taxon>
        <taxon>Fungi</taxon>
        <taxon>Dikarya</taxon>
        <taxon>Ascomycota</taxon>
        <taxon>Pezizomycotina</taxon>
        <taxon>Eurotiomycetes</taxon>
        <taxon>Eurotiomycetidae</taxon>
        <taxon>Eurotiales</taxon>
        <taxon>Aspergillaceae</taxon>
        <taxon>Aspergillus</taxon>
        <taxon>Aspergillus subgen. Aspergillus</taxon>
    </lineage>
</organism>
<evidence type="ECO:0000256" key="3">
    <source>
        <dbReference type="ARBA" id="ARBA00022525"/>
    </source>
</evidence>
<dbReference type="InterPro" id="IPR011042">
    <property type="entry name" value="6-blade_b-propeller_TolB-like"/>
</dbReference>
<dbReference type="GO" id="GO:0006508">
    <property type="term" value="P:proteolysis"/>
    <property type="evidence" value="ECO:0007669"/>
    <property type="project" value="UniProtKB-KW"/>
</dbReference>
<keyword evidence="6" id="KW-0378">Hydrolase</keyword>
<dbReference type="FunFam" id="3.40.50.1820:FF:000028">
    <property type="entry name" value="S9 family peptidase"/>
    <property type="match status" value="1"/>
</dbReference>
<dbReference type="Proteomes" id="UP000019804">
    <property type="component" value="Unassembled WGS sequence"/>
</dbReference>
<reference evidence="13" key="1">
    <citation type="journal article" date="2014" name="Nat. Commun.">
        <title>Genomic adaptations of the halophilic Dead Sea filamentous fungus Eurotium rubrum.</title>
        <authorList>
            <person name="Kis-Papo T."/>
            <person name="Weig A.R."/>
            <person name="Riley R."/>
            <person name="Persoh D."/>
            <person name="Salamov A."/>
            <person name="Sun H."/>
            <person name="Lipzen A."/>
            <person name="Wasser S.P."/>
            <person name="Rambold G."/>
            <person name="Grigoriev I.V."/>
            <person name="Nevo E."/>
        </authorList>
    </citation>
    <scope>NUCLEOTIDE SEQUENCE [LARGE SCALE GENOMIC DNA]</scope>
    <source>
        <strain evidence="13">CBS 135680</strain>
    </source>
</reference>
<evidence type="ECO:0000256" key="10">
    <source>
        <dbReference type="SAM" id="SignalP"/>
    </source>
</evidence>
<evidence type="ECO:0000256" key="1">
    <source>
        <dbReference type="ARBA" id="ARBA00004613"/>
    </source>
</evidence>
<dbReference type="Gene3D" id="2.120.10.30">
    <property type="entry name" value="TolB, C-terminal domain"/>
    <property type="match status" value="1"/>
</dbReference>
<dbReference type="PANTHER" id="PTHR42776">
    <property type="entry name" value="SERINE PEPTIDASE S9 FAMILY MEMBER"/>
    <property type="match status" value="1"/>
</dbReference>
<protein>
    <recommendedName>
        <fullName evidence="9">Dipeptidyl-peptidase V</fullName>
    </recommendedName>
</protein>
<gene>
    <name evidence="12" type="ORF">EURHEDRAFT_416145</name>
</gene>
<keyword evidence="8" id="KW-0325">Glycoprotein</keyword>
<keyword evidence="5 10" id="KW-0732">Signal</keyword>
<evidence type="ECO:0000256" key="6">
    <source>
        <dbReference type="ARBA" id="ARBA00022801"/>
    </source>
</evidence>
<dbReference type="InterPro" id="IPR001375">
    <property type="entry name" value="Peptidase_S9_cat"/>
</dbReference>
<evidence type="ECO:0000313" key="12">
    <source>
        <dbReference type="EMBL" id="EYE91644.1"/>
    </source>
</evidence>
<dbReference type="Gene3D" id="3.40.50.1820">
    <property type="entry name" value="alpha/beta hydrolase"/>
    <property type="match status" value="1"/>
</dbReference>
<evidence type="ECO:0000256" key="8">
    <source>
        <dbReference type="ARBA" id="ARBA00023180"/>
    </source>
</evidence>
<dbReference type="SUPFAM" id="SSF53474">
    <property type="entry name" value="alpha/beta-Hydrolases"/>
    <property type="match status" value="1"/>
</dbReference>
<dbReference type="HOGENOM" id="CLU_008615_0_1_1"/>
<dbReference type="FunFam" id="2.120.10.30:FF:000109">
    <property type="entry name" value="Dipeptidyl-peptidase 5"/>
    <property type="match status" value="1"/>
</dbReference>